<evidence type="ECO:0000259" key="8">
    <source>
        <dbReference type="Pfam" id="PF05504"/>
    </source>
</evidence>
<evidence type="ECO:0000256" key="3">
    <source>
        <dbReference type="ARBA" id="ARBA00022544"/>
    </source>
</evidence>
<keyword evidence="7" id="KW-0449">Lipoprotein</keyword>
<name>A0ABQ6GB20_9BACL</name>
<feature type="domain" description="Spore germination GerAC-like C-terminal" evidence="8">
    <location>
        <begin position="203"/>
        <end position="365"/>
    </location>
</feature>
<dbReference type="NCBIfam" id="TIGR02887">
    <property type="entry name" value="spore_ger_x_C"/>
    <property type="match status" value="1"/>
</dbReference>
<protein>
    <recommendedName>
        <fullName evidence="12">Ger(X)C family spore germination protein</fullName>
    </recommendedName>
</protein>
<reference evidence="10 11" key="1">
    <citation type="submission" date="2023-03" db="EMBL/GenBank/DDBJ databases">
        <title>Draft genome sequence of the bacteria which degrade cell wall of Tricholomamatutake.</title>
        <authorList>
            <person name="Konishi Y."/>
            <person name="Fukuta Y."/>
            <person name="Shirasaka N."/>
        </authorList>
    </citation>
    <scope>NUCLEOTIDE SEQUENCE [LARGE SCALE GENOMIC DNA]</scope>
    <source>
        <strain evidence="11">mu1</strain>
    </source>
</reference>
<comment type="subcellular location">
    <subcellularLocation>
        <location evidence="1">Membrane</location>
        <topology evidence="1">Lipid-anchor</topology>
    </subcellularLocation>
</comment>
<gene>
    <name evidence="10" type="ORF">MU1_21720</name>
</gene>
<dbReference type="PANTHER" id="PTHR35789">
    <property type="entry name" value="SPORE GERMINATION PROTEIN B3"/>
    <property type="match status" value="1"/>
</dbReference>
<keyword evidence="11" id="KW-1185">Reference proteome</keyword>
<dbReference type="InterPro" id="IPR008844">
    <property type="entry name" value="Spore_GerAC-like"/>
</dbReference>
<dbReference type="Gene3D" id="3.30.300.210">
    <property type="entry name" value="Nutrient germinant receptor protein C, domain 3"/>
    <property type="match status" value="1"/>
</dbReference>
<evidence type="ECO:0000256" key="6">
    <source>
        <dbReference type="ARBA" id="ARBA00023139"/>
    </source>
</evidence>
<dbReference type="PANTHER" id="PTHR35789:SF1">
    <property type="entry name" value="SPORE GERMINATION PROTEIN B3"/>
    <property type="match status" value="1"/>
</dbReference>
<evidence type="ECO:0000256" key="7">
    <source>
        <dbReference type="ARBA" id="ARBA00023288"/>
    </source>
</evidence>
<keyword evidence="4" id="KW-0732">Signal</keyword>
<dbReference type="InterPro" id="IPR038501">
    <property type="entry name" value="Spore_GerAC_C_sf"/>
</dbReference>
<comment type="caution">
    <text evidence="10">The sequence shown here is derived from an EMBL/GenBank/DDBJ whole genome shotgun (WGS) entry which is preliminary data.</text>
</comment>
<feature type="domain" description="Spore germination protein N-terminal" evidence="9">
    <location>
        <begin position="20"/>
        <end position="177"/>
    </location>
</feature>
<keyword evidence="3" id="KW-0309">Germination</keyword>
<evidence type="ECO:0000256" key="1">
    <source>
        <dbReference type="ARBA" id="ARBA00004635"/>
    </source>
</evidence>
<evidence type="ECO:0000259" key="9">
    <source>
        <dbReference type="Pfam" id="PF25198"/>
    </source>
</evidence>
<evidence type="ECO:0008006" key="12">
    <source>
        <dbReference type="Google" id="ProtNLM"/>
    </source>
</evidence>
<evidence type="ECO:0000256" key="2">
    <source>
        <dbReference type="ARBA" id="ARBA00007886"/>
    </source>
</evidence>
<dbReference type="PROSITE" id="PS51257">
    <property type="entry name" value="PROKAR_LIPOPROTEIN"/>
    <property type="match status" value="1"/>
</dbReference>
<evidence type="ECO:0000256" key="4">
    <source>
        <dbReference type="ARBA" id="ARBA00022729"/>
    </source>
</evidence>
<dbReference type="RefSeq" id="WP_284238584.1">
    <property type="nucleotide sequence ID" value="NZ_BSSQ01000009.1"/>
</dbReference>
<evidence type="ECO:0000256" key="5">
    <source>
        <dbReference type="ARBA" id="ARBA00023136"/>
    </source>
</evidence>
<organism evidence="10 11">
    <name type="scientific">Paenibacillus glycanilyticus</name>
    <dbReference type="NCBI Taxonomy" id="126569"/>
    <lineage>
        <taxon>Bacteria</taxon>
        <taxon>Bacillati</taxon>
        <taxon>Bacillota</taxon>
        <taxon>Bacilli</taxon>
        <taxon>Bacillales</taxon>
        <taxon>Paenibacillaceae</taxon>
        <taxon>Paenibacillus</taxon>
    </lineage>
</organism>
<keyword evidence="6" id="KW-0564">Palmitate</keyword>
<keyword evidence="5" id="KW-0472">Membrane</keyword>
<dbReference type="Pfam" id="PF05504">
    <property type="entry name" value="Spore_GerAC"/>
    <property type="match status" value="1"/>
</dbReference>
<dbReference type="InterPro" id="IPR046953">
    <property type="entry name" value="Spore_GerAC-like_C"/>
</dbReference>
<sequence length="368" mass="41585">MKKMIAAVMSICVLLTGCTDQIKLKNLLFVDIMGLDYVDQDKDKTLQFSFVTSSLNDAYQGGGKPANQYHEQTGKNIYEAVIRSNKEMPGILSVLETRLYIISSSIAKDDPLSHLHIASQFQSNPLYAYLAVYDGDLSKLLSKPKIKDNTVSNYLFELLEDEIERGRIPSNKLLNYILGGDQFMNDFILNRFEPYKDEVRLGGTALFSNGKYTGYNLSNEDTLLALLMNGEPGKLQFIFGKSQGLDYSIHVQDTKQAIHIQHSGNNLSEIALSLRMKVRLVDDGKMLEMHTKQELDEKQQIIAEHLTARAEKIVEILQQANCDYFQLGQQVAAYHPNLYQSLNWREQYPSLTVKPTVKVAIINSGNLE</sequence>
<comment type="similarity">
    <text evidence="2">Belongs to the GerABKC lipoprotein family.</text>
</comment>
<evidence type="ECO:0000313" key="10">
    <source>
        <dbReference type="EMBL" id="GLX67827.1"/>
    </source>
</evidence>
<dbReference type="EMBL" id="BSSQ01000009">
    <property type="protein sequence ID" value="GLX67827.1"/>
    <property type="molecule type" value="Genomic_DNA"/>
</dbReference>
<accession>A0ABQ6GB20</accession>
<evidence type="ECO:0000313" key="11">
    <source>
        <dbReference type="Proteomes" id="UP001157114"/>
    </source>
</evidence>
<dbReference type="InterPro" id="IPR057336">
    <property type="entry name" value="GerAC_N"/>
</dbReference>
<proteinExistence type="inferred from homology"/>
<dbReference type="Pfam" id="PF25198">
    <property type="entry name" value="Spore_GerAC_N"/>
    <property type="match status" value="1"/>
</dbReference>
<dbReference type="Proteomes" id="UP001157114">
    <property type="component" value="Unassembled WGS sequence"/>
</dbReference>